<evidence type="ECO:0000313" key="2">
    <source>
        <dbReference type="Proteomes" id="UP000031561"/>
    </source>
</evidence>
<dbReference type="RefSeq" id="WP_166276343.1">
    <property type="nucleotide sequence ID" value="NZ_JTHE03000100.1"/>
</dbReference>
<keyword evidence="2" id="KW-1185">Reference proteome</keyword>
<dbReference type="InterPro" id="IPR014710">
    <property type="entry name" value="RmlC-like_jellyroll"/>
</dbReference>
<name>A0ABD4T872_9CYAN</name>
<dbReference type="AlphaFoldDB" id="A0ABD4T872"/>
<reference evidence="1 2" key="1">
    <citation type="journal article" date="2015" name="Genome Announc.">
        <title>Draft Genome Sequence of Filamentous Marine Cyanobacterium Lyngbya confervoides Strain BDU141951.</title>
        <authorList>
            <person name="Chandrababunaidu M.M."/>
            <person name="Sen D."/>
            <person name="Tripathy S."/>
        </authorList>
    </citation>
    <scope>NUCLEOTIDE SEQUENCE [LARGE SCALE GENOMIC DNA]</scope>
    <source>
        <strain evidence="1 2">BDU141951</strain>
    </source>
</reference>
<sequence length="147" mass="16312">MGLSRQIQIKSLESTSSGMAQFYTPQSSNETMLVKVDAGTADDLFVHHFQTDQLLVVSGQLVLVVLQNRQYQYIPLNQDSPQVVTIPPGVPHGAVNLSSDPCLVVNAVIRHGTPHERDYRPLKTPFPYDMQKIRTIMEQPLEQVAGG</sequence>
<protein>
    <submittedName>
        <fullName evidence="1">dTDP-4-dehydrorhamnose 3,5-epimerase</fullName>
    </submittedName>
</protein>
<organism evidence="1 2">
    <name type="scientific">Lyngbya confervoides BDU141951</name>
    <dbReference type="NCBI Taxonomy" id="1574623"/>
    <lineage>
        <taxon>Bacteria</taxon>
        <taxon>Bacillati</taxon>
        <taxon>Cyanobacteriota</taxon>
        <taxon>Cyanophyceae</taxon>
        <taxon>Oscillatoriophycideae</taxon>
        <taxon>Oscillatoriales</taxon>
        <taxon>Microcoleaceae</taxon>
        <taxon>Lyngbya</taxon>
    </lineage>
</organism>
<dbReference type="Gene3D" id="2.60.120.10">
    <property type="entry name" value="Jelly Rolls"/>
    <property type="match status" value="1"/>
</dbReference>
<comment type="caution">
    <text evidence="1">The sequence shown here is derived from an EMBL/GenBank/DDBJ whole genome shotgun (WGS) entry which is preliminary data.</text>
</comment>
<dbReference type="InterPro" id="IPR011051">
    <property type="entry name" value="RmlC_Cupin_sf"/>
</dbReference>
<accession>A0ABD4T872</accession>
<dbReference type="EMBL" id="JTHE03000100">
    <property type="protein sequence ID" value="MCM1984507.1"/>
    <property type="molecule type" value="Genomic_DNA"/>
</dbReference>
<dbReference type="SUPFAM" id="SSF51182">
    <property type="entry name" value="RmlC-like cupins"/>
    <property type="match status" value="1"/>
</dbReference>
<proteinExistence type="predicted"/>
<dbReference type="Proteomes" id="UP000031561">
    <property type="component" value="Unassembled WGS sequence"/>
</dbReference>
<evidence type="ECO:0000313" key="1">
    <source>
        <dbReference type="EMBL" id="MCM1984507.1"/>
    </source>
</evidence>
<gene>
    <name evidence="1" type="ORF">QQ91_0016920</name>
</gene>